<sequence length="1537" mass="170768">MASLFLDFPCGKKNEKNANVKCIAWCDTAAICAVATSDSCIRFYGEEGVSLNDCGIERKFEATSIAWQPRGKVLATGWEDGHVGTYAIAGNGCSASPRFSSDNEHSRFSLSVIRWNAARTRVVSCDLSGRVVVWKAEICGEMTELKQYDTGGSPVRQALFCPVLAIRQEKSGDSLMARILVFVGTERGTLVVADDVGESRQVQNFGESVEHLLFHEQERRLVLLTRNAILAQLQISEDGKVIPVMTMKLSVAGGGSVRQICWAGPGLLAAATGESMIRFFNLNTDDSYVVALTSSSGLEKNDKAISIAFNPLQRYLTIGSQAGLVAMWRFVGDYANGKNGTENWEAMPATSPAASNDNSTMIEKLAWGPGQGLLAAVSAQGCISMLSETVLHRMLKDDVGLIQLSTDTMRAERQNGAMARLQTDILIRGLAVASSHIVAWNGAEARVYEWSLAMNDLEPKHVASFTTNANAIALREETIFCSAQDRVELCNLHGVVKQKISFSQGEGVPTHLDLNGSFLAVITDTGLIKIFQIDRREPKQLGSPGHFELYDDEASMKNEKKRKKCIKNGTGTRAIRSIKCNANGKRVSILADRVHGTSIKIREPDPNLYIYDADRDLVDSHDFGKRYPISHYWDPNESKLLACETRTVRGISLDNHHVSGGRDAPLEYTPLGLSGMSEAEKKNNTYNPLSTCLQKTNGSEPALQVSTLFVTSEHGILLQDVFSIEPPLEGLLGVQVPRLFFTRGADDEAKSSDTLKKSNEVVLCSRLMRDFAGLDDAVMDEQTRAALLDFSYYLTIGNMDEAHKAVRLIQSASVWENMAHMCVKTKRLDVAEVCLGNMGHARGSAALRLAKSEAPELEARVAALAIQLGLRDDAARLLTECKRYDLLNSFYQAAGEWALALEIAQNFDRIHLKATHHRYACHLESKGEFDAAARHYEFAETHRREVPRMLVKQGENAALERYIMRSKDAELLKWWAGYCESLGHIDSAKTCYEYAGDTFNLVRVACLEDDVQLAKNLIEASATGKKKEHVVVELKHTLSTSSQNGDGAAAYHLARHLENRGDIEEAIQYLAKSGCYDHAIRLARRYGLDAELMRFCIKARPSLQVECAAYFESKGEFEKAVELYQQGGDLARALELCFKLGGKGRNQMFEALANVSKNLDATASPATLKRCADFFVQHEKYHDAVRLYATGGDYSQAISLCLEHQVPITQELAEQLTPPQSSKQNNTQAEEKNEINTQLRNEIILELAAALIKQNQYQLAAKKYTQAGDRPTALRCLLKGGDTKNIIYYASTSRNRDIYILAANYLQSLDWHSGDTKSKELIKKIVEFYTKAKAYEKLAQFYDSFAQMEIDEYRDYDKALTALKQSQQQLEKASSKNVPDRDRRIQALESRISLIADFVQARSLEKSNPDQMAILINNILTQKRDLDAAIRVGDAFALLIEYKCKNKLFDDAYALVQDMRQRKIALHPYLEQDLLDQIHQAVGVDFTPNTTIGERVTDIHSPGAKSSEDDDIVDELVDDASDDDIVEEEDHFTPHHK</sequence>
<evidence type="ECO:0000256" key="5">
    <source>
        <dbReference type="ARBA" id="ARBA00023069"/>
    </source>
</evidence>
<dbReference type="InterPro" id="IPR056155">
    <property type="entry name" value="Beta-prop_IFT140_2nd"/>
</dbReference>
<dbReference type="GO" id="GO:0036064">
    <property type="term" value="C:ciliary basal body"/>
    <property type="evidence" value="ECO:0007669"/>
    <property type="project" value="TreeGrafter"/>
</dbReference>
<evidence type="ECO:0000313" key="11">
    <source>
        <dbReference type="EMBL" id="CAE0360743.1"/>
    </source>
</evidence>
<dbReference type="SUPFAM" id="SSF50978">
    <property type="entry name" value="WD40 repeat-like"/>
    <property type="match status" value="2"/>
</dbReference>
<gene>
    <name evidence="11" type="ORF">ALAG00032_LOCUS1474</name>
</gene>
<keyword evidence="4" id="KW-0802">TPR repeat</keyword>
<name>A0A7S3JPF7_9STRA</name>
<protein>
    <recommendedName>
        <fullName evidence="12">Anaphase-promoting complex subunit 4 WD40 domain-containing protein</fullName>
    </recommendedName>
</protein>
<feature type="domain" description="IFT140 first beta-propeller" evidence="7">
    <location>
        <begin position="179"/>
        <end position="388"/>
    </location>
</feature>
<proteinExistence type="predicted"/>
<dbReference type="InterPro" id="IPR056168">
    <property type="entry name" value="TPR_IF140/IFT172/WDR19"/>
</dbReference>
<feature type="domain" description="IFT140 second beta-propeller" evidence="8">
    <location>
        <begin position="399"/>
        <end position="624"/>
    </location>
</feature>
<dbReference type="InterPro" id="IPR056154">
    <property type="entry name" value="Beta-prop_IFT140_1st"/>
</dbReference>
<evidence type="ECO:0008006" key="12">
    <source>
        <dbReference type="Google" id="ProtNLM"/>
    </source>
</evidence>
<dbReference type="Pfam" id="PF24760">
    <property type="entry name" value="TPR_IF140_C"/>
    <property type="match status" value="1"/>
</dbReference>
<comment type="subcellular location">
    <subcellularLocation>
        <location evidence="1">Cell projection</location>
        <location evidence="1">Cilium</location>
    </subcellularLocation>
</comment>
<feature type="domain" description="IF140 C-terminal TPR" evidence="9">
    <location>
        <begin position="1336"/>
        <end position="1460"/>
    </location>
</feature>
<dbReference type="GO" id="GO:0030991">
    <property type="term" value="C:intraciliary transport particle A"/>
    <property type="evidence" value="ECO:0007669"/>
    <property type="project" value="TreeGrafter"/>
</dbReference>
<accession>A0A7S3JPF7</accession>
<feature type="domain" description="IF140/IFT172/WDR19 TPR" evidence="10">
    <location>
        <begin position="797"/>
        <end position="1021"/>
    </location>
</feature>
<keyword evidence="2" id="KW-0853">WD repeat</keyword>
<evidence type="ECO:0000259" key="10">
    <source>
        <dbReference type="Pfam" id="PF24762"/>
    </source>
</evidence>
<keyword evidence="5" id="KW-0969">Cilium</keyword>
<organism evidence="11">
    <name type="scientific">Aureoumbra lagunensis</name>
    <dbReference type="NCBI Taxonomy" id="44058"/>
    <lineage>
        <taxon>Eukaryota</taxon>
        <taxon>Sar</taxon>
        <taxon>Stramenopiles</taxon>
        <taxon>Ochrophyta</taxon>
        <taxon>Pelagophyceae</taxon>
        <taxon>Pelagomonadales</taxon>
        <taxon>Aureoumbra</taxon>
    </lineage>
</organism>
<dbReference type="InterPro" id="IPR036322">
    <property type="entry name" value="WD40_repeat_dom_sf"/>
</dbReference>
<dbReference type="Pfam" id="PF23385">
    <property type="entry name" value="Beta-prop_IFT140_2nd"/>
    <property type="match status" value="1"/>
</dbReference>
<dbReference type="InterPro" id="IPR056156">
    <property type="entry name" value="TPR_IF140_C"/>
</dbReference>
<dbReference type="PANTHER" id="PTHR15722:SF7">
    <property type="entry name" value="INTRAFLAGELLAR TRANSPORT PROTEIN 140 HOMOLOG"/>
    <property type="match status" value="1"/>
</dbReference>
<dbReference type="EMBL" id="HBIJ01002126">
    <property type="protein sequence ID" value="CAE0360743.1"/>
    <property type="molecule type" value="Transcribed_RNA"/>
</dbReference>
<dbReference type="Gene3D" id="2.130.10.10">
    <property type="entry name" value="YVTN repeat-like/Quinoprotein amine dehydrogenase"/>
    <property type="match status" value="2"/>
</dbReference>
<evidence type="ECO:0000256" key="1">
    <source>
        <dbReference type="ARBA" id="ARBA00004138"/>
    </source>
</evidence>
<dbReference type="GO" id="GO:0035721">
    <property type="term" value="P:intraciliary retrograde transport"/>
    <property type="evidence" value="ECO:0007669"/>
    <property type="project" value="TreeGrafter"/>
</dbReference>
<dbReference type="InterPro" id="IPR015943">
    <property type="entry name" value="WD40/YVTN_repeat-like_dom_sf"/>
</dbReference>
<feature type="domain" description="IF140/IFT172/WDR19 TPR" evidence="10">
    <location>
        <begin position="1034"/>
        <end position="1328"/>
    </location>
</feature>
<dbReference type="GO" id="GO:0005930">
    <property type="term" value="C:axoneme"/>
    <property type="evidence" value="ECO:0007669"/>
    <property type="project" value="TreeGrafter"/>
</dbReference>
<keyword evidence="3" id="KW-0677">Repeat</keyword>
<dbReference type="Pfam" id="PF24762">
    <property type="entry name" value="TPR_IF140-IFT172"/>
    <property type="match status" value="2"/>
</dbReference>
<evidence type="ECO:0000256" key="2">
    <source>
        <dbReference type="ARBA" id="ARBA00022574"/>
    </source>
</evidence>
<evidence type="ECO:0000259" key="7">
    <source>
        <dbReference type="Pfam" id="PF23383"/>
    </source>
</evidence>
<evidence type="ECO:0000259" key="8">
    <source>
        <dbReference type="Pfam" id="PF23385"/>
    </source>
</evidence>
<evidence type="ECO:0000259" key="9">
    <source>
        <dbReference type="Pfam" id="PF24760"/>
    </source>
</evidence>
<evidence type="ECO:0000256" key="4">
    <source>
        <dbReference type="ARBA" id="ARBA00022803"/>
    </source>
</evidence>
<dbReference type="FunFam" id="1.25.40.470:FF:000015">
    <property type="entry name" value="Intraflagellar transport particle protein 140"/>
    <property type="match status" value="1"/>
</dbReference>
<evidence type="ECO:0000256" key="3">
    <source>
        <dbReference type="ARBA" id="ARBA00022737"/>
    </source>
</evidence>
<dbReference type="SMART" id="SM00320">
    <property type="entry name" value="WD40"/>
    <property type="match status" value="5"/>
</dbReference>
<dbReference type="Gene3D" id="1.25.40.470">
    <property type="match status" value="1"/>
</dbReference>
<dbReference type="Pfam" id="PF23383">
    <property type="entry name" value="Beta-prop_IFT140_1st"/>
    <property type="match status" value="2"/>
</dbReference>
<feature type="domain" description="IFT140 first beta-propeller" evidence="7">
    <location>
        <begin position="6"/>
        <end position="145"/>
    </location>
</feature>
<reference evidence="11" key="1">
    <citation type="submission" date="2021-01" db="EMBL/GenBank/DDBJ databases">
        <authorList>
            <person name="Corre E."/>
            <person name="Pelletier E."/>
            <person name="Niang G."/>
            <person name="Scheremetjew M."/>
            <person name="Finn R."/>
            <person name="Kale V."/>
            <person name="Holt S."/>
            <person name="Cochrane G."/>
            <person name="Meng A."/>
            <person name="Brown T."/>
            <person name="Cohen L."/>
        </authorList>
    </citation>
    <scope>NUCLEOTIDE SEQUENCE</scope>
    <source>
        <strain evidence="11">CCMP1510</strain>
    </source>
</reference>
<dbReference type="InterPro" id="IPR001680">
    <property type="entry name" value="WD40_rpt"/>
</dbReference>
<evidence type="ECO:0000256" key="6">
    <source>
        <dbReference type="ARBA" id="ARBA00023273"/>
    </source>
</evidence>
<keyword evidence="6" id="KW-0966">Cell projection</keyword>
<dbReference type="PANTHER" id="PTHR15722">
    <property type="entry name" value="IFT140/172-RELATED"/>
    <property type="match status" value="1"/>
</dbReference>